<protein>
    <recommendedName>
        <fullName evidence="2">Metallo-beta-lactamase domain-containing protein</fullName>
    </recommendedName>
</protein>
<dbReference type="EMBL" id="BMEL01000001">
    <property type="protein sequence ID" value="GGF15866.1"/>
    <property type="molecule type" value="Genomic_DNA"/>
</dbReference>
<organism evidence="3 4">
    <name type="scientific">Halobacillus andaensis</name>
    <dbReference type="NCBI Taxonomy" id="1176239"/>
    <lineage>
        <taxon>Bacteria</taxon>
        <taxon>Bacillati</taxon>
        <taxon>Bacillota</taxon>
        <taxon>Bacilli</taxon>
        <taxon>Bacillales</taxon>
        <taxon>Bacillaceae</taxon>
        <taxon>Halobacillus</taxon>
    </lineage>
</organism>
<keyword evidence="1" id="KW-0862">Zinc</keyword>
<dbReference type="PROSITE" id="PS51257">
    <property type="entry name" value="PROKAR_LIPOPROTEIN"/>
    <property type="match status" value="1"/>
</dbReference>
<comment type="caution">
    <text evidence="3">The sequence shown here is derived from an EMBL/GenBank/DDBJ whole genome shotgun (WGS) entry which is preliminary data.</text>
</comment>
<dbReference type="Gene3D" id="3.60.15.10">
    <property type="entry name" value="Ribonuclease Z/Hydroxyacylglutathione hydrolase-like"/>
    <property type="match status" value="1"/>
</dbReference>
<accession>A0A917EWL9</accession>
<dbReference type="AlphaFoldDB" id="A0A917EWL9"/>
<reference evidence="3" key="1">
    <citation type="journal article" date="2014" name="Int. J. Syst. Evol. Microbiol.">
        <title>Complete genome sequence of Corynebacterium casei LMG S-19264T (=DSM 44701T), isolated from a smear-ripened cheese.</title>
        <authorList>
            <consortium name="US DOE Joint Genome Institute (JGI-PGF)"/>
            <person name="Walter F."/>
            <person name="Albersmeier A."/>
            <person name="Kalinowski J."/>
            <person name="Ruckert C."/>
        </authorList>
    </citation>
    <scope>NUCLEOTIDE SEQUENCE</scope>
    <source>
        <strain evidence="3">CGMCC 1.12153</strain>
    </source>
</reference>
<dbReference type="SMART" id="SM00849">
    <property type="entry name" value="Lactamase_B"/>
    <property type="match status" value="1"/>
</dbReference>
<proteinExistence type="predicted"/>
<evidence type="ECO:0000259" key="2">
    <source>
        <dbReference type="SMART" id="SM00849"/>
    </source>
</evidence>
<dbReference type="InterPro" id="IPR036866">
    <property type="entry name" value="RibonucZ/Hydroxyglut_hydro"/>
</dbReference>
<dbReference type="Proteomes" id="UP000660110">
    <property type="component" value="Unassembled WGS sequence"/>
</dbReference>
<feature type="domain" description="Metallo-beta-lactamase" evidence="2">
    <location>
        <begin position="18"/>
        <end position="210"/>
    </location>
</feature>
<dbReference type="GO" id="GO:0042781">
    <property type="term" value="F:3'-tRNA processing endoribonuclease activity"/>
    <property type="evidence" value="ECO:0007669"/>
    <property type="project" value="TreeGrafter"/>
</dbReference>
<dbReference type="SUPFAM" id="SSF56281">
    <property type="entry name" value="Metallo-hydrolase/oxidoreductase"/>
    <property type="match status" value="1"/>
</dbReference>
<dbReference type="PANTHER" id="PTHR46018:SF4">
    <property type="entry name" value="METALLO-HYDROLASE YHFI-RELATED"/>
    <property type="match status" value="1"/>
</dbReference>
<evidence type="ECO:0000313" key="4">
    <source>
        <dbReference type="Proteomes" id="UP000660110"/>
    </source>
</evidence>
<dbReference type="PANTHER" id="PTHR46018">
    <property type="entry name" value="ZINC PHOSPHODIESTERASE ELAC PROTEIN 1"/>
    <property type="match status" value="1"/>
</dbReference>
<gene>
    <name evidence="3" type="ORF">GCM10010954_13130</name>
</gene>
<dbReference type="Pfam" id="PF12706">
    <property type="entry name" value="Lactamase_B_2"/>
    <property type="match status" value="1"/>
</dbReference>
<keyword evidence="4" id="KW-1185">Reference proteome</keyword>
<evidence type="ECO:0000256" key="1">
    <source>
        <dbReference type="ARBA" id="ARBA00022833"/>
    </source>
</evidence>
<evidence type="ECO:0000313" key="3">
    <source>
        <dbReference type="EMBL" id="GGF15866.1"/>
    </source>
</evidence>
<dbReference type="InterPro" id="IPR001279">
    <property type="entry name" value="Metallo-B-lactamas"/>
</dbReference>
<sequence>MKVTTIGYWGGYPAVNSATSCYLMEEENYKLLIDCGSGALAQLQQKLEVTDLDAVVLSHYHHDHIADIGVLQYAWLVQNTIQETSDVLPIFGHEQDEKGLQSLTHQYTEGVAYDPNQPLELGPFTIEFLQTKHPVPCYAMKICSNTDQIVYTADTSYFEELAQFAKGSDLLITDTNFYKGMDGSGPGHMTSEEAGKIANLADVDTLWLSHLPHFGETNLLKQEAADVFKGHIELAENELTWSSDAQ</sequence>
<dbReference type="CDD" id="cd07716">
    <property type="entry name" value="RNaseZ_short-form-like_MBL-fold"/>
    <property type="match status" value="1"/>
</dbReference>
<name>A0A917EWL9_HALAA</name>
<reference evidence="3" key="2">
    <citation type="submission" date="2020-09" db="EMBL/GenBank/DDBJ databases">
        <authorList>
            <person name="Sun Q."/>
            <person name="Zhou Y."/>
        </authorList>
    </citation>
    <scope>NUCLEOTIDE SEQUENCE</scope>
    <source>
        <strain evidence="3">CGMCC 1.12153</strain>
    </source>
</reference>
<dbReference type="RefSeq" id="WP_188376638.1">
    <property type="nucleotide sequence ID" value="NZ_BMEL01000001.1"/>
</dbReference>